<feature type="compositionally biased region" description="Polar residues" evidence="1">
    <location>
        <begin position="86"/>
        <end position="108"/>
    </location>
</feature>
<feature type="compositionally biased region" description="Polar residues" evidence="1">
    <location>
        <begin position="140"/>
        <end position="151"/>
    </location>
</feature>
<dbReference type="Proteomes" id="UP001375240">
    <property type="component" value="Unassembled WGS sequence"/>
</dbReference>
<dbReference type="PRINTS" id="PR00837">
    <property type="entry name" value="V5TPXLIKE"/>
</dbReference>
<feature type="compositionally biased region" description="Low complexity" evidence="1">
    <location>
        <begin position="235"/>
        <end position="283"/>
    </location>
</feature>
<name>A0AAV9U944_9PEZI</name>
<dbReference type="InterPro" id="IPR035940">
    <property type="entry name" value="CAP_sf"/>
</dbReference>
<feature type="compositionally biased region" description="Low complexity" evidence="1">
    <location>
        <begin position="296"/>
        <end position="305"/>
    </location>
</feature>
<dbReference type="SMART" id="SM00198">
    <property type="entry name" value="SCP"/>
    <property type="match status" value="1"/>
</dbReference>
<dbReference type="AlphaFoldDB" id="A0AAV9U944"/>
<dbReference type="EMBL" id="JAVHNQ010000010">
    <property type="protein sequence ID" value="KAK6338018.1"/>
    <property type="molecule type" value="Genomic_DNA"/>
</dbReference>
<comment type="caution">
    <text evidence="4">The sequence shown here is derived from an EMBL/GenBank/DDBJ whole genome shotgun (WGS) entry which is preliminary data.</text>
</comment>
<feature type="region of interest" description="Disordered" evidence="1">
    <location>
        <begin position="25"/>
        <end position="305"/>
    </location>
</feature>
<proteinExistence type="predicted"/>
<organism evidence="4 5">
    <name type="scientific">Orbilia brochopaga</name>
    <dbReference type="NCBI Taxonomy" id="3140254"/>
    <lineage>
        <taxon>Eukaryota</taxon>
        <taxon>Fungi</taxon>
        <taxon>Dikarya</taxon>
        <taxon>Ascomycota</taxon>
        <taxon>Pezizomycotina</taxon>
        <taxon>Orbiliomycetes</taxon>
        <taxon>Orbiliales</taxon>
        <taxon>Orbiliaceae</taxon>
        <taxon>Orbilia</taxon>
    </lineage>
</organism>
<feature type="chain" id="PRO_5043664845" description="SCP domain-containing protein" evidence="2">
    <location>
        <begin position="19"/>
        <end position="508"/>
    </location>
</feature>
<feature type="compositionally biased region" description="Polar residues" evidence="1">
    <location>
        <begin position="284"/>
        <end position="295"/>
    </location>
</feature>
<dbReference type="InterPro" id="IPR014044">
    <property type="entry name" value="CAP_dom"/>
</dbReference>
<feature type="signal peptide" evidence="2">
    <location>
        <begin position="1"/>
        <end position="18"/>
    </location>
</feature>
<dbReference type="SUPFAM" id="SSF55797">
    <property type="entry name" value="PR-1-like"/>
    <property type="match status" value="1"/>
</dbReference>
<feature type="compositionally biased region" description="Basic residues" evidence="1">
    <location>
        <begin position="155"/>
        <end position="175"/>
    </location>
</feature>
<feature type="compositionally biased region" description="Basic and acidic residues" evidence="1">
    <location>
        <begin position="36"/>
        <end position="54"/>
    </location>
</feature>
<evidence type="ECO:0000313" key="5">
    <source>
        <dbReference type="Proteomes" id="UP001375240"/>
    </source>
</evidence>
<dbReference type="PANTHER" id="PTHR10334">
    <property type="entry name" value="CYSTEINE-RICH SECRETORY PROTEIN-RELATED"/>
    <property type="match status" value="1"/>
</dbReference>
<accession>A0AAV9U944</accession>
<evidence type="ECO:0000259" key="3">
    <source>
        <dbReference type="SMART" id="SM00198"/>
    </source>
</evidence>
<evidence type="ECO:0000313" key="4">
    <source>
        <dbReference type="EMBL" id="KAK6338018.1"/>
    </source>
</evidence>
<keyword evidence="5" id="KW-1185">Reference proteome</keyword>
<keyword evidence="2" id="KW-0732">Signal</keyword>
<sequence length="508" mass="55058">MRFSTLVSLAATLNLALAVPIQQKQGRRNVIQDPLDISKREPSSGKKPCTKEKPPSNAYYAPSSTAGTYVETPEPAPYKESPSPTPNGYQTVDNYKTTTPVANYQETPSPYPDNHNVPDVNYETPSPSPDNYNVPDVNYETPSSDTYTTKVSQSYRKKTSKKYRKYRGGNKHTTTKKSETQRYVTSTTPVYDNTPTPVYDNTPTPVYDNTPTPVYDSKPTTSATYGGSTSGGNTYGDTTTGDNSYGGSTTGGNTYDDTTTGGKTYDDTNTGGTSSYGNTNNDNPTYGSTSTDNTQSYNDASYSSSNYLTMPSGSSTSLQRGASVRNLGPDGTFMSDAKIKPYLTAAHNVVRLLHEGTNPIVWDDEIAALVRKNTPSCTFAHTPASARKNMGENISYNTNASGEDQALRQWYANEVVKYNFDNPAYSDGTGHMTAMVWKGVTKFGCAVRICNSQGMGLYLKCNYAPTANVIGQYDKQVGRVKGASTAAQLRQIVEKATGFTPAGSSYYL</sequence>
<dbReference type="Pfam" id="PF00188">
    <property type="entry name" value="CAP"/>
    <property type="match status" value="1"/>
</dbReference>
<reference evidence="4 5" key="1">
    <citation type="submission" date="2019-10" db="EMBL/GenBank/DDBJ databases">
        <authorList>
            <person name="Palmer J.M."/>
        </authorList>
    </citation>
    <scope>NUCLEOTIDE SEQUENCE [LARGE SCALE GENOMIC DNA]</scope>
    <source>
        <strain evidence="4 5">TWF696</strain>
    </source>
</reference>
<evidence type="ECO:0000256" key="2">
    <source>
        <dbReference type="SAM" id="SignalP"/>
    </source>
</evidence>
<protein>
    <recommendedName>
        <fullName evidence="3">SCP domain-containing protein</fullName>
    </recommendedName>
</protein>
<dbReference type="Gene3D" id="3.40.33.10">
    <property type="entry name" value="CAP"/>
    <property type="match status" value="1"/>
</dbReference>
<dbReference type="InterPro" id="IPR001283">
    <property type="entry name" value="CRISP-related"/>
</dbReference>
<gene>
    <name evidence="4" type="ORF">TWF696_001488</name>
</gene>
<feature type="domain" description="SCP" evidence="3">
    <location>
        <begin position="337"/>
        <end position="471"/>
    </location>
</feature>
<evidence type="ECO:0000256" key="1">
    <source>
        <dbReference type="SAM" id="MobiDB-lite"/>
    </source>
</evidence>
<feature type="compositionally biased region" description="Polar residues" evidence="1">
    <location>
        <begin position="181"/>
        <end position="212"/>
    </location>
</feature>